<feature type="domain" description="Cuticle protein CPCFC" evidence="1">
    <location>
        <begin position="68"/>
        <end position="82"/>
    </location>
</feature>
<dbReference type="AlphaFoldDB" id="A0A8K0P538"/>
<feature type="domain" description="Cuticle protein CPCFC" evidence="1">
    <location>
        <begin position="126"/>
        <end position="142"/>
    </location>
</feature>
<name>A0A8K0P538_LADFU</name>
<sequence length="142" mass="14407">MAAFVNAAPQAARYPAGVDPHTCPNYPNCDNVALAAHATGAAHAPYAAPTYSAYGHSSGVPGAAATLPAGVDARACPNYPYCGPTPVAVPRPHNTWSAPAAYNQWSAPAAPQQWSAPAPAQGGAHYPAGVDPHACPNYPYCS</sequence>
<reference evidence="2" key="2">
    <citation type="submission" date="2017-10" db="EMBL/GenBank/DDBJ databases">
        <title>Ladona fulva Genome sequencing and assembly.</title>
        <authorList>
            <person name="Murali S."/>
            <person name="Richards S."/>
            <person name="Bandaranaike D."/>
            <person name="Bellair M."/>
            <person name="Blankenburg K."/>
            <person name="Chao H."/>
            <person name="Dinh H."/>
            <person name="Doddapaneni H."/>
            <person name="Dugan-Rocha S."/>
            <person name="Elkadiri S."/>
            <person name="Gnanaolivu R."/>
            <person name="Hernandez B."/>
            <person name="Skinner E."/>
            <person name="Javaid M."/>
            <person name="Lee S."/>
            <person name="Li M."/>
            <person name="Ming W."/>
            <person name="Munidasa M."/>
            <person name="Muniz J."/>
            <person name="Nguyen L."/>
            <person name="Hughes D."/>
            <person name="Osuji N."/>
            <person name="Pu L.-L."/>
            <person name="Puazo M."/>
            <person name="Qu C."/>
            <person name="Quiroz J."/>
            <person name="Raj R."/>
            <person name="Weissenberger G."/>
            <person name="Xin Y."/>
            <person name="Zou X."/>
            <person name="Han Y."/>
            <person name="Worley K."/>
            <person name="Muzny D."/>
            <person name="Gibbs R."/>
        </authorList>
    </citation>
    <scope>NUCLEOTIDE SEQUENCE</scope>
    <source>
        <strain evidence="2">Sampled in the wild</strain>
    </source>
</reference>
<accession>A0A8K0P538</accession>
<reference evidence="2" key="1">
    <citation type="submission" date="2013-04" db="EMBL/GenBank/DDBJ databases">
        <authorList>
            <person name="Qu J."/>
            <person name="Murali S.C."/>
            <person name="Bandaranaike D."/>
            <person name="Bellair M."/>
            <person name="Blankenburg K."/>
            <person name="Chao H."/>
            <person name="Dinh H."/>
            <person name="Doddapaneni H."/>
            <person name="Downs B."/>
            <person name="Dugan-Rocha S."/>
            <person name="Elkadiri S."/>
            <person name="Gnanaolivu R.D."/>
            <person name="Hernandez B."/>
            <person name="Javaid M."/>
            <person name="Jayaseelan J.C."/>
            <person name="Lee S."/>
            <person name="Li M."/>
            <person name="Ming W."/>
            <person name="Munidasa M."/>
            <person name="Muniz J."/>
            <person name="Nguyen L."/>
            <person name="Ongeri F."/>
            <person name="Osuji N."/>
            <person name="Pu L.-L."/>
            <person name="Puazo M."/>
            <person name="Qu C."/>
            <person name="Quiroz J."/>
            <person name="Raj R."/>
            <person name="Weissenberger G."/>
            <person name="Xin Y."/>
            <person name="Zou X."/>
            <person name="Han Y."/>
            <person name="Richards S."/>
            <person name="Worley K."/>
            <person name="Muzny D."/>
            <person name="Gibbs R."/>
        </authorList>
    </citation>
    <scope>NUCLEOTIDE SEQUENCE</scope>
    <source>
        <strain evidence="2">Sampled in the wild</strain>
    </source>
</reference>
<organism evidence="2 3">
    <name type="scientific">Ladona fulva</name>
    <name type="common">Scarce chaser dragonfly</name>
    <name type="synonym">Libellula fulva</name>
    <dbReference type="NCBI Taxonomy" id="123851"/>
    <lineage>
        <taxon>Eukaryota</taxon>
        <taxon>Metazoa</taxon>
        <taxon>Ecdysozoa</taxon>
        <taxon>Arthropoda</taxon>
        <taxon>Hexapoda</taxon>
        <taxon>Insecta</taxon>
        <taxon>Pterygota</taxon>
        <taxon>Palaeoptera</taxon>
        <taxon>Odonata</taxon>
        <taxon>Epiprocta</taxon>
        <taxon>Anisoptera</taxon>
        <taxon>Libelluloidea</taxon>
        <taxon>Libellulidae</taxon>
        <taxon>Ladona</taxon>
    </lineage>
</organism>
<gene>
    <name evidence="2" type="ORF">J437_LFUL011008</name>
</gene>
<proteinExistence type="predicted"/>
<dbReference type="EMBL" id="KZ309003">
    <property type="protein sequence ID" value="KAG8236255.1"/>
    <property type="molecule type" value="Genomic_DNA"/>
</dbReference>
<dbReference type="Pfam" id="PF17223">
    <property type="entry name" value="CPCFC"/>
    <property type="match status" value="3"/>
</dbReference>
<dbReference type="OrthoDB" id="8186685at2759"/>
<dbReference type="Proteomes" id="UP000792457">
    <property type="component" value="Unassembled WGS sequence"/>
</dbReference>
<keyword evidence="3" id="KW-1185">Reference proteome</keyword>
<evidence type="ECO:0000313" key="2">
    <source>
        <dbReference type="EMBL" id="KAG8236255.1"/>
    </source>
</evidence>
<comment type="caution">
    <text evidence="2">The sequence shown here is derived from an EMBL/GenBank/DDBJ whole genome shotgun (WGS) entry which is preliminary data.</text>
</comment>
<dbReference type="InterPro" id="IPR033778">
    <property type="entry name" value="CPCFC"/>
</dbReference>
<evidence type="ECO:0000313" key="3">
    <source>
        <dbReference type="Proteomes" id="UP000792457"/>
    </source>
</evidence>
<dbReference type="GO" id="GO:0042302">
    <property type="term" value="F:structural constituent of cuticle"/>
    <property type="evidence" value="ECO:0007669"/>
    <property type="project" value="InterPro"/>
</dbReference>
<protein>
    <recommendedName>
        <fullName evidence="1">Cuticle protein CPCFC domain-containing protein</fullName>
    </recommendedName>
</protein>
<evidence type="ECO:0000259" key="1">
    <source>
        <dbReference type="Pfam" id="PF17223"/>
    </source>
</evidence>
<feature type="domain" description="Cuticle protein CPCFC" evidence="1">
    <location>
        <begin position="14"/>
        <end position="30"/>
    </location>
</feature>